<dbReference type="InterPro" id="IPR024087">
    <property type="entry name" value="Creatininase-like_sf"/>
</dbReference>
<evidence type="ECO:0000256" key="6">
    <source>
        <dbReference type="SAM" id="MobiDB-lite"/>
    </source>
</evidence>
<evidence type="ECO:0000313" key="7">
    <source>
        <dbReference type="EMBL" id="MEA5457273.1"/>
    </source>
</evidence>
<dbReference type="Gene3D" id="3.40.50.10310">
    <property type="entry name" value="Creatininase"/>
    <property type="match status" value="1"/>
</dbReference>
<gene>
    <name evidence="7" type="ORF">SPF06_21360</name>
</gene>
<reference evidence="7 8" key="1">
    <citation type="submission" date="2023-12" db="EMBL/GenBank/DDBJ databases">
        <title>Sinomonas terricola sp. nov, isolated from litchi orchard soil in Guangdong, PR China.</title>
        <authorList>
            <person name="Jiaxin W."/>
            <person name="Yang Z."/>
            <person name="Honghui Z."/>
        </authorList>
    </citation>
    <scope>NUCLEOTIDE SEQUENCE [LARGE SCALE GENOMIC DNA]</scope>
    <source>
        <strain evidence="7 8">JGH33</strain>
    </source>
</reference>
<dbReference type="Pfam" id="PF02633">
    <property type="entry name" value="Creatininase"/>
    <property type="match status" value="1"/>
</dbReference>
<comment type="similarity">
    <text evidence="5">Belongs to the creatininase superfamily.</text>
</comment>
<keyword evidence="2" id="KW-0479">Metal-binding</keyword>
<dbReference type="PANTHER" id="PTHR35005">
    <property type="entry name" value="3-DEHYDRO-SCYLLO-INOSOSE HYDROLASE"/>
    <property type="match status" value="1"/>
</dbReference>
<feature type="region of interest" description="Disordered" evidence="6">
    <location>
        <begin position="241"/>
        <end position="263"/>
    </location>
</feature>
<protein>
    <submittedName>
        <fullName evidence="7">Creatininase family protein</fullName>
    </submittedName>
</protein>
<evidence type="ECO:0000256" key="3">
    <source>
        <dbReference type="ARBA" id="ARBA00022801"/>
    </source>
</evidence>
<evidence type="ECO:0000256" key="5">
    <source>
        <dbReference type="ARBA" id="ARBA00024029"/>
    </source>
</evidence>
<dbReference type="PANTHER" id="PTHR35005:SF1">
    <property type="entry name" value="2-AMINO-5-FORMYLAMINO-6-RIBOSYLAMINOPYRIMIDIN-4(3H)-ONE 5'-MONOPHOSPHATE DEFORMYLASE"/>
    <property type="match status" value="1"/>
</dbReference>
<name>A0ABU5TC72_9MICC</name>
<dbReference type="SUPFAM" id="SSF102215">
    <property type="entry name" value="Creatininase"/>
    <property type="match status" value="1"/>
</dbReference>
<keyword evidence="4" id="KW-0862">Zinc</keyword>
<comment type="cofactor">
    <cofactor evidence="1">
        <name>Zn(2+)</name>
        <dbReference type="ChEBI" id="CHEBI:29105"/>
    </cofactor>
</comment>
<evidence type="ECO:0000256" key="2">
    <source>
        <dbReference type="ARBA" id="ARBA00022723"/>
    </source>
</evidence>
<keyword evidence="8" id="KW-1185">Reference proteome</keyword>
<sequence>MTTDEAREALRRASVAILPIGATEQHGPHLELRTDTALASALAAELAAGLGDRAVVLPEIGYGLSEHHLPFAGTLTLRPTTLRAVLLDILESIRHHGIDKVLIVNGHGGNIDAIRLVAREALRDFGMQVAHLMWAQLARDAIADEAGPSWRRNHACEIETSLAMVLDESLLRPDRIGESHLIGAKDDFTEPTNASVDLPIWFDAWTETGALGDPRRASAQRGERIAAEASANALAFALQFLEGRPRSRPENPRTPTHASRPRP</sequence>
<evidence type="ECO:0000313" key="8">
    <source>
        <dbReference type="Proteomes" id="UP001304769"/>
    </source>
</evidence>
<organism evidence="7 8">
    <name type="scientific">Sinomonas terricola</name>
    <dbReference type="NCBI Taxonomy" id="3110330"/>
    <lineage>
        <taxon>Bacteria</taxon>
        <taxon>Bacillati</taxon>
        <taxon>Actinomycetota</taxon>
        <taxon>Actinomycetes</taxon>
        <taxon>Micrococcales</taxon>
        <taxon>Micrococcaceae</taxon>
        <taxon>Sinomonas</taxon>
    </lineage>
</organism>
<evidence type="ECO:0000256" key="4">
    <source>
        <dbReference type="ARBA" id="ARBA00022833"/>
    </source>
</evidence>
<keyword evidence="3" id="KW-0378">Hydrolase</keyword>
<dbReference type="RefSeq" id="WP_323281185.1">
    <property type="nucleotide sequence ID" value="NZ_JAYGGQ010000025.1"/>
</dbReference>
<proteinExistence type="inferred from homology"/>
<comment type="caution">
    <text evidence="7">The sequence shown here is derived from an EMBL/GenBank/DDBJ whole genome shotgun (WGS) entry which is preliminary data.</text>
</comment>
<accession>A0ABU5TC72</accession>
<dbReference type="EMBL" id="JAYGGQ010000025">
    <property type="protein sequence ID" value="MEA5457273.1"/>
    <property type="molecule type" value="Genomic_DNA"/>
</dbReference>
<evidence type="ECO:0000256" key="1">
    <source>
        <dbReference type="ARBA" id="ARBA00001947"/>
    </source>
</evidence>
<dbReference type="InterPro" id="IPR003785">
    <property type="entry name" value="Creatininase/forma_Hydrolase"/>
</dbReference>
<dbReference type="Proteomes" id="UP001304769">
    <property type="component" value="Unassembled WGS sequence"/>
</dbReference>